<evidence type="ECO:0000259" key="13">
    <source>
        <dbReference type="PROSITE" id="PS50089"/>
    </source>
</evidence>
<feature type="compositionally biased region" description="Polar residues" evidence="12">
    <location>
        <begin position="2039"/>
        <end position="2052"/>
    </location>
</feature>
<keyword evidence="3 11" id="KW-0863">Zinc-finger</keyword>
<sequence length="2331" mass="254738">MMMLLDGAATMEADTSHCPCCREAYDKSRKRKLTDACGHARCYACMFSIESCPLCATKEPTLQNGETEPDRVPRSNKPPTPPPKPKNRTPRSSMHVTTPTSPIAPTARGVNGNSPSNFPDIQPPPALPMPAPAPLGAAERPLEKLAAKVMQESRADQPLKGPVQRRKFFDDPTMSPSALAQYTNRQDPPAPPQLFIPPPPSQDPTSDEGSESSYDTGDISDCDSCKDDRRTPPPAPSEAAEALMDRLGFLFKQAQMPPPPESPSSERTVQATFFPPLHSTPVANTAVLRDRSQSFPVAETRTSEGLEGNKHQGQESNSRQPTQGRQGFQIQQAKKWSSVKQANPDNSGNQIFKGRSSLRTSAELASQRPQPLTSANQAKQLVDPKVTKPVVQEAKVRRTVQEYTQNPAVYENPVDIQPNVGKDRKVNGAATNGGQNRPNSFIGQDSEKANVPVRAHTIDSRVSKTKESQPPIPAPKPSSRPGSYHNQEMGKSCLEEQLKELFNSADAEQQEEQDRPVMDTKSPSVREKPIVPPKAARSPSSQKSNSPSPSKEKSETTAIRHSTPVGGVLQQNDLANQRPRSMEHIRTSSPSMASPRVLHSRGRSMDSTLKDSSLSFADSTGPSLTVVSSMEGFDMSSKIEGTPGLNGKSQKESIASQKHMSTLPASTPKGPASTSQQSRTLPHSNPRSSISQSDSNLRALPQVDGGGQVPKQVQGSLKHIAVDKQDSDSIGSSSPEHAPNRRQSTKPALIKQHSDLLAESRDVVNDVGLLSPVQQDTSASGLLLSNTGVGRHRSASTSSPEALDDIPLFGGRRAAMVRRSLRDKEPPGKASTELMKGRLPVYKPSQLLLRPITFEIPGFHQDNPVIGREWLFIDLEHSLIKDTTSKLRGVVLLGEVGTGKTTIVAKLVSLSILSQFLVNDSSPEIALSDKNSNPPNGMNVYSSSSTLTRMRQQSEQALMSLASQIGAFHVCQADNSITCMVPEFVHSMAAQLAHCLQPYKELLLTEPQLQALLSMRDCTQNPSEVLFRAILEPLSMLKSQGRITMETCIILVDGLSEAEFHKSDYGDTIASFLTKNIMKFPSWIKVIITIRSSLVDITKMLPLHKICLDKSTTNATSVSSEHVQKDAEQYINYRLQQSAAVRDNVLLNGKLEHSGQSRFRSHLQALSRGCFLYLKLTLDLIEKGHIVLKSASYKVLPINLSEVYLLLCNLKFQTTRAFERIAPILNIALASLYPLPDPLIFDVMNAGYITSYVDKDDFRQRIEMVSSFLCLRKDGTRMFYHPSFREWLIRRDEGESVKFMCDHRSGHALLAFKLSRQSKRLNRDQAFELGHHILKAHIYKTLGRQLGGFSARELQAVWMYLNTDQLSNSLATRRNLFSPNVKVSRLLLLAGASPNHHTDVLNNAPVLCVSAREGHTEMVSLLLEFDADVNEECDRGMGPLSYASANGHLEIMRMLIIKKSLVLDTDKNGKCAVVHAAEHGHLAALSFLLQCDWTGQETDKLNSKSVAQQAFVAAAGNGHKEVCGFLLDLPGPEADSHLVTVDQTDSLVGETALTAACTNGRSEVLKLLLKRSASVHAMNQVQMSPLICAVRRGHWEIVDILLFNHASLEESDRHGRTPLMLAAGEGHLAVLEVLLSKGASVHKCDKEGLTALCWACLKGHFNIVRSLLERGSTIDHADKNGRTPLDLAAFYGDPQVVQLLVEKGATIEHVDNSGMRPLDRAIGCRNTSVVSVLLKKGAKLGPAAWAMATSKPDILVLLLKKLMDDGNALYKKEKWREACHKYQCALKKYPTEAFGDEIRTFKELKVNLLLNVSRCKRKLEDIPGAIELATKALEIKPKCFEAFYARARAKRAIRQFGPALQDLLEAIKLAPNNREVRRLLVRVKEECKDETKKQKEIPATTATTTTITKDSPADNDQGRDSGVPISQPGSSQASENEISPPDASKRDGVLPGSEPIPVQQRQVLSSSEEQLRTGSIPRSIPSKNVSNSQTMPSSAKIAYSGMANSYPVTGTLVMGDPHGLDAGNQDIQRPLTLQIALGQPSSGSKPVQQQVSKHVPQEQVSRQQVARQQQQQKPQQQVTPRQHTQSLQHRSTNPAQFNNTAAPRPSAVRTTSQPPPTANFMPVASHPVNKHAPSTNTHPMVANPMAHRPLPKRPDEDTAVTRVSSAGSIQGNPTELGAANLQNVSSRSSQPPVKLRAKQRRDIGEPVVSHRLSYTLENSDEGSLENLAQSAPVPKPVAHRAILPRQASPLVAQQPEADSQHGAVRTVVPQPAIQRAGAPQHGEAGNANRQQPPQPMVRQGSSGSLQPQQNMSGQEFPRPSAQTLFIGPTAL</sequence>
<feature type="compositionally biased region" description="Polar residues" evidence="12">
    <location>
        <begin position="2299"/>
        <end position="2313"/>
    </location>
</feature>
<dbReference type="GO" id="GO:0008270">
    <property type="term" value="F:zinc ion binding"/>
    <property type="evidence" value="ECO:0007669"/>
    <property type="project" value="UniProtKB-KW"/>
</dbReference>
<feature type="compositionally biased region" description="Polar residues" evidence="12">
    <location>
        <begin position="672"/>
        <end position="696"/>
    </location>
</feature>
<feature type="compositionally biased region" description="Low complexity" evidence="12">
    <location>
        <begin position="1899"/>
        <end position="1908"/>
    </location>
</feature>
<feature type="compositionally biased region" description="Polar residues" evidence="12">
    <location>
        <begin position="569"/>
        <end position="579"/>
    </location>
</feature>
<dbReference type="PROSITE" id="PS50088">
    <property type="entry name" value="ANK_REPEAT"/>
    <property type="match status" value="4"/>
</dbReference>
<feature type="compositionally biased region" description="Basic and acidic residues" evidence="12">
    <location>
        <begin position="301"/>
        <end position="313"/>
    </location>
</feature>
<evidence type="ECO:0000256" key="6">
    <source>
        <dbReference type="ARBA" id="ARBA00023018"/>
    </source>
</evidence>
<feature type="compositionally biased region" description="Polar residues" evidence="12">
    <location>
        <begin position="605"/>
        <end position="628"/>
    </location>
</feature>
<organism evidence="14 15">
    <name type="scientific">Acanthaster planci</name>
    <name type="common">Crown-of-thorns starfish</name>
    <dbReference type="NCBI Taxonomy" id="133434"/>
    <lineage>
        <taxon>Eukaryota</taxon>
        <taxon>Metazoa</taxon>
        <taxon>Echinodermata</taxon>
        <taxon>Eleutherozoa</taxon>
        <taxon>Asterozoa</taxon>
        <taxon>Asteroidea</taxon>
        <taxon>Valvatacea</taxon>
        <taxon>Valvatida</taxon>
        <taxon>Acanthasteridae</taxon>
        <taxon>Acanthaster</taxon>
    </lineage>
</organism>
<dbReference type="SMART" id="SM00028">
    <property type="entry name" value="TPR"/>
    <property type="match status" value="3"/>
</dbReference>
<keyword evidence="6" id="KW-0770">Synapse</keyword>
<dbReference type="Pfam" id="PF25521">
    <property type="entry name" value="WHD_TANC1"/>
    <property type="match status" value="1"/>
</dbReference>
<feature type="compositionally biased region" description="Polar residues" evidence="12">
    <location>
        <begin position="357"/>
        <end position="379"/>
    </location>
</feature>
<feature type="compositionally biased region" description="Low complexity" evidence="12">
    <location>
        <begin position="538"/>
        <end position="549"/>
    </location>
</feature>
<feature type="compositionally biased region" description="Polar residues" evidence="12">
    <location>
        <begin position="314"/>
        <end position="350"/>
    </location>
</feature>
<feature type="compositionally biased region" description="Polar residues" evidence="12">
    <location>
        <begin position="1927"/>
        <end position="1937"/>
    </location>
</feature>
<dbReference type="GO" id="GO:0098794">
    <property type="term" value="C:postsynapse"/>
    <property type="evidence" value="ECO:0007669"/>
    <property type="project" value="UniProtKB-SubCell"/>
</dbReference>
<evidence type="ECO:0000313" key="15">
    <source>
        <dbReference type="RefSeq" id="XP_022099779.1"/>
    </source>
</evidence>
<keyword evidence="14" id="KW-1185">Reference proteome</keyword>
<feature type="repeat" description="ANK" evidence="10">
    <location>
        <begin position="1548"/>
        <end position="1580"/>
    </location>
</feature>
<evidence type="ECO:0000256" key="2">
    <source>
        <dbReference type="ARBA" id="ARBA00022737"/>
    </source>
</evidence>
<dbReference type="InterPro" id="IPR001841">
    <property type="entry name" value="Znf_RING"/>
</dbReference>
<dbReference type="KEGG" id="aplc:110984184"/>
<feature type="region of interest" description="Disordered" evidence="12">
    <location>
        <begin position="723"/>
        <end position="748"/>
    </location>
</feature>
<dbReference type="SUPFAM" id="SSF48403">
    <property type="entry name" value="Ankyrin repeat"/>
    <property type="match status" value="1"/>
</dbReference>
<dbReference type="GeneID" id="110984184"/>
<name>A0A8B7Z2D6_ACAPL</name>
<dbReference type="SUPFAM" id="SSF57850">
    <property type="entry name" value="RING/U-box"/>
    <property type="match status" value="1"/>
</dbReference>
<dbReference type="OrthoDB" id="5958958at2759"/>
<dbReference type="SUPFAM" id="SSF48452">
    <property type="entry name" value="TPR-like"/>
    <property type="match status" value="1"/>
</dbReference>
<protein>
    <submittedName>
        <fullName evidence="15">Protein TANC1-like isoform X1</fullName>
    </submittedName>
</protein>
<feature type="compositionally biased region" description="Low complexity" evidence="12">
    <location>
        <begin position="2057"/>
        <end position="2082"/>
    </location>
</feature>
<feature type="domain" description="RING-type" evidence="13">
    <location>
        <begin position="18"/>
        <end position="55"/>
    </location>
</feature>
<reference evidence="15" key="1">
    <citation type="submission" date="2025-08" db="UniProtKB">
        <authorList>
            <consortium name="RefSeq"/>
        </authorList>
    </citation>
    <scope>IDENTIFICATION</scope>
</reference>
<evidence type="ECO:0000256" key="9">
    <source>
        <dbReference type="ARBA" id="ARBA00038259"/>
    </source>
</evidence>
<evidence type="ECO:0000256" key="11">
    <source>
        <dbReference type="PROSITE-ProRule" id="PRU00175"/>
    </source>
</evidence>
<dbReference type="PANTHER" id="PTHR24166:SF55">
    <property type="entry name" value="ROLLING PEBBLES, ISOFORM B"/>
    <property type="match status" value="1"/>
</dbReference>
<dbReference type="InterPro" id="IPR019734">
    <property type="entry name" value="TPR_rpt"/>
</dbReference>
<evidence type="ECO:0000256" key="10">
    <source>
        <dbReference type="PROSITE-ProRule" id="PRU00023"/>
    </source>
</evidence>
<dbReference type="InterPro" id="IPR011990">
    <property type="entry name" value="TPR-like_helical_dom_sf"/>
</dbReference>
<evidence type="ECO:0000256" key="4">
    <source>
        <dbReference type="ARBA" id="ARBA00022803"/>
    </source>
</evidence>
<dbReference type="SMART" id="SM00248">
    <property type="entry name" value="ANK"/>
    <property type="match status" value="9"/>
</dbReference>
<feature type="compositionally biased region" description="Polar residues" evidence="12">
    <location>
        <begin position="1959"/>
        <end position="1968"/>
    </location>
</feature>
<feature type="compositionally biased region" description="Pro residues" evidence="12">
    <location>
        <begin position="188"/>
        <end position="202"/>
    </location>
</feature>
<feature type="repeat" description="ANK" evidence="10">
    <location>
        <begin position="1647"/>
        <end position="1679"/>
    </location>
</feature>
<feature type="compositionally biased region" description="Polar residues" evidence="12">
    <location>
        <begin position="2161"/>
        <end position="2173"/>
    </location>
</feature>
<dbReference type="Gene3D" id="1.25.40.20">
    <property type="entry name" value="Ankyrin repeat-containing domain"/>
    <property type="match status" value="2"/>
</dbReference>
<keyword evidence="7 10" id="KW-0040">ANK repeat</keyword>
<gene>
    <name evidence="15" type="primary">LOC110984184</name>
</gene>
<feature type="repeat" description="ANK" evidence="10">
    <location>
        <begin position="1680"/>
        <end position="1712"/>
    </location>
</feature>
<feature type="compositionally biased region" description="Polar residues" evidence="12">
    <location>
        <begin position="174"/>
        <end position="185"/>
    </location>
</feature>
<dbReference type="InterPro" id="IPR058018">
    <property type="entry name" value="AAA_lid_TANC1/2"/>
</dbReference>
<dbReference type="Gene3D" id="1.25.40.10">
    <property type="entry name" value="Tetratricopeptide repeat domain"/>
    <property type="match status" value="1"/>
</dbReference>
<feature type="region of interest" description="Disordered" evidence="12">
    <location>
        <begin position="1890"/>
        <end position="1991"/>
    </location>
</feature>
<keyword evidence="4" id="KW-0802">TPR repeat</keyword>
<dbReference type="OMA" id="TSADHAC"/>
<feature type="compositionally biased region" description="Basic and acidic residues" evidence="12">
    <location>
        <begin position="512"/>
        <end position="529"/>
    </location>
</feature>
<feature type="compositionally biased region" description="Polar residues" evidence="12">
    <location>
        <begin position="652"/>
        <end position="665"/>
    </location>
</feature>
<feature type="compositionally biased region" description="Polar residues" evidence="12">
    <location>
        <begin position="2083"/>
        <end position="2101"/>
    </location>
</feature>
<evidence type="ECO:0000256" key="5">
    <source>
        <dbReference type="ARBA" id="ARBA00022833"/>
    </source>
</evidence>
<evidence type="ECO:0000256" key="1">
    <source>
        <dbReference type="ARBA" id="ARBA00022553"/>
    </source>
</evidence>
<feature type="compositionally biased region" description="Pro residues" evidence="12">
    <location>
        <begin position="121"/>
        <end position="133"/>
    </location>
</feature>
<comment type="similarity">
    <text evidence="9">Belongs to the TANC family.</text>
</comment>
<feature type="compositionally biased region" description="Polar residues" evidence="12">
    <location>
        <begin position="728"/>
        <end position="746"/>
    </location>
</feature>
<feature type="compositionally biased region" description="Polar residues" evidence="12">
    <location>
        <begin position="429"/>
        <end position="443"/>
    </location>
</feature>
<dbReference type="Proteomes" id="UP000694845">
    <property type="component" value="Unplaced"/>
</dbReference>
<feature type="region of interest" description="Disordered" evidence="12">
    <location>
        <begin position="2037"/>
        <end position="2206"/>
    </location>
</feature>
<feature type="region of interest" description="Disordered" evidence="12">
    <location>
        <begin position="60"/>
        <end position="136"/>
    </location>
</feature>
<dbReference type="InterPro" id="IPR058056">
    <property type="entry name" value="WH_TANC1/2"/>
</dbReference>
<dbReference type="InterPro" id="IPR050889">
    <property type="entry name" value="Dendritic_Spine_Reg/Scaffold"/>
</dbReference>
<dbReference type="RefSeq" id="XP_022099779.1">
    <property type="nucleotide sequence ID" value="XM_022244087.1"/>
</dbReference>
<feature type="region of interest" description="Disordered" evidence="12">
    <location>
        <begin position="2273"/>
        <end position="2331"/>
    </location>
</feature>
<dbReference type="InterPro" id="IPR002110">
    <property type="entry name" value="Ankyrin_rpt"/>
</dbReference>
<evidence type="ECO:0000256" key="12">
    <source>
        <dbReference type="SAM" id="MobiDB-lite"/>
    </source>
</evidence>
<dbReference type="Pfam" id="PF12796">
    <property type="entry name" value="Ank_2"/>
    <property type="match status" value="3"/>
</dbReference>
<dbReference type="PROSITE" id="PS50297">
    <property type="entry name" value="ANK_REP_REGION"/>
    <property type="match status" value="4"/>
</dbReference>
<feature type="compositionally biased region" description="Polar residues" evidence="12">
    <location>
        <begin position="2180"/>
        <end position="2191"/>
    </location>
</feature>
<comment type="subcellular location">
    <subcellularLocation>
        <location evidence="8">Postsynapse</location>
    </subcellularLocation>
</comment>
<dbReference type="InterPro" id="IPR036770">
    <property type="entry name" value="Ankyrin_rpt-contain_sf"/>
</dbReference>
<feature type="region of interest" description="Disordered" evidence="12">
    <location>
        <begin position="784"/>
        <end position="805"/>
    </location>
</feature>
<feature type="compositionally biased region" description="Basic and acidic residues" evidence="12">
    <location>
        <begin position="456"/>
        <end position="467"/>
    </location>
</feature>
<keyword evidence="5" id="KW-0862">Zinc</keyword>
<accession>A0A8B7Z2D6</accession>
<keyword evidence="2" id="KW-0677">Repeat</keyword>
<feature type="compositionally biased region" description="Polar residues" evidence="12">
    <location>
        <begin position="1981"/>
        <end position="1991"/>
    </location>
</feature>
<proteinExistence type="inferred from homology"/>
<keyword evidence="1" id="KW-0597">Phosphoprotein</keyword>
<dbReference type="Pfam" id="PF25520">
    <property type="entry name" value="AAA_lid_TANC1"/>
    <property type="match status" value="1"/>
</dbReference>
<evidence type="ECO:0000256" key="3">
    <source>
        <dbReference type="ARBA" id="ARBA00022771"/>
    </source>
</evidence>
<feature type="repeat" description="ANK" evidence="10">
    <location>
        <begin position="1614"/>
        <end position="1646"/>
    </location>
</feature>
<evidence type="ECO:0000313" key="14">
    <source>
        <dbReference type="Proteomes" id="UP000694845"/>
    </source>
</evidence>
<evidence type="ECO:0000256" key="8">
    <source>
        <dbReference type="ARBA" id="ARBA00034110"/>
    </source>
</evidence>
<evidence type="ECO:0000256" key="7">
    <source>
        <dbReference type="ARBA" id="ARBA00023043"/>
    </source>
</evidence>
<dbReference type="PANTHER" id="PTHR24166">
    <property type="entry name" value="ROLLING PEBBLES, ISOFORM B"/>
    <property type="match status" value="1"/>
</dbReference>
<feature type="compositionally biased region" description="Polar residues" evidence="12">
    <location>
        <begin position="94"/>
        <end position="103"/>
    </location>
</feature>
<keyword evidence="3 11" id="KW-0479">Metal-binding</keyword>
<dbReference type="PROSITE" id="PS50089">
    <property type="entry name" value="ZF_RING_2"/>
    <property type="match status" value="1"/>
</dbReference>
<feature type="region of interest" description="Disordered" evidence="12">
    <location>
        <begin position="152"/>
        <end position="711"/>
    </location>
</feature>